<name>A0A7Z7D169_9MICO</name>
<dbReference type="Proteomes" id="UP000198702">
    <property type="component" value="Unassembled WGS sequence"/>
</dbReference>
<evidence type="ECO:0000313" key="1">
    <source>
        <dbReference type="EMBL" id="SFI74423.1"/>
    </source>
</evidence>
<evidence type="ECO:0000313" key="2">
    <source>
        <dbReference type="Proteomes" id="UP000198702"/>
    </source>
</evidence>
<evidence type="ECO:0008006" key="3">
    <source>
        <dbReference type="Google" id="ProtNLM"/>
    </source>
</evidence>
<dbReference type="RefSeq" id="WP_028497172.1">
    <property type="nucleotide sequence ID" value="NZ_FOQZ01000007.1"/>
</dbReference>
<comment type="caution">
    <text evidence="1">The sequence shown here is derived from an EMBL/GenBank/DDBJ whole genome shotgun (WGS) entry which is preliminary data.</text>
</comment>
<accession>A0A7Z7D169</accession>
<dbReference type="AlphaFoldDB" id="A0A7Z7D169"/>
<sequence length="108" mass="12002">MTDATARALFDPIADAYLSRADVDMGPMFGSEGLRIRGKVFAFVGHRGDLIAKLPAERVTELEASGVAQRMVIRERMLREWVIVGVEHGDLWRPIVDEAFTFVDGITP</sequence>
<protein>
    <recommendedName>
        <fullName evidence="3">TfoX/Sxy family protein</fullName>
    </recommendedName>
</protein>
<proteinExistence type="predicted"/>
<organism evidence="1 2">
    <name type="scientific">Microbacterium saccharophilum</name>
    <dbReference type="NCBI Taxonomy" id="1213358"/>
    <lineage>
        <taxon>Bacteria</taxon>
        <taxon>Bacillati</taxon>
        <taxon>Actinomycetota</taxon>
        <taxon>Actinomycetes</taxon>
        <taxon>Micrococcales</taxon>
        <taxon>Microbacteriaceae</taxon>
        <taxon>Microbacterium</taxon>
    </lineage>
</organism>
<reference evidence="1 2" key="1">
    <citation type="submission" date="2016-10" db="EMBL/GenBank/DDBJ databases">
        <authorList>
            <person name="Varghese N."/>
            <person name="Submissions S."/>
        </authorList>
    </citation>
    <scope>NUCLEOTIDE SEQUENCE [LARGE SCALE GENOMIC DNA]</scope>
    <source>
        <strain evidence="1 2">UNC380MFSha3.1</strain>
    </source>
</reference>
<dbReference type="EMBL" id="FOQZ01000007">
    <property type="protein sequence ID" value="SFI74423.1"/>
    <property type="molecule type" value="Genomic_DNA"/>
</dbReference>
<gene>
    <name evidence="1" type="ORF">SAMN04487751_2840</name>
</gene>